<comment type="caution">
    <text evidence="2">The sequence shown here is derived from an EMBL/GenBank/DDBJ whole genome shotgun (WGS) entry which is preliminary data.</text>
</comment>
<accession>A0ABT9YGT7</accession>
<dbReference type="RefSeq" id="WP_306982053.1">
    <property type="nucleotide sequence ID" value="NZ_JAUSUA010000002.1"/>
</dbReference>
<gene>
    <name evidence="2" type="ORF">J2S05_001869</name>
</gene>
<name>A0ABT9YGT7_9BACI</name>
<evidence type="ECO:0000259" key="1">
    <source>
        <dbReference type="Pfam" id="PF10740"/>
    </source>
</evidence>
<sequence length="174" mass="19101">MLRIFTTQLTGSTRALLEKQEEEIEDAARLLAQALTSDGTVYIAAFGEMKSIEAEALYGKDAFPQMATFHELDSLTEQDRVIITTRHSGDPDAVQLATQLSKQHVPILSITTVTDDEGDSLVNLSDVLININAHNGLVPTDDGSRIGYPASILGLHAYFCLYLTVKDILMEMDE</sequence>
<protein>
    <submittedName>
        <fullName evidence="2">Phosphoheptose isomerase</fullName>
    </submittedName>
</protein>
<dbReference type="EMBL" id="JAUSUA010000002">
    <property type="protein sequence ID" value="MDQ0207070.1"/>
    <property type="molecule type" value="Genomic_DNA"/>
</dbReference>
<evidence type="ECO:0000313" key="2">
    <source>
        <dbReference type="EMBL" id="MDQ0207070.1"/>
    </source>
</evidence>
<proteinExistence type="predicted"/>
<evidence type="ECO:0000313" key="3">
    <source>
        <dbReference type="Proteomes" id="UP001225034"/>
    </source>
</evidence>
<dbReference type="GO" id="GO:0016853">
    <property type="term" value="F:isomerase activity"/>
    <property type="evidence" value="ECO:0007669"/>
    <property type="project" value="UniProtKB-KW"/>
</dbReference>
<organism evidence="2 3">
    <name type="scientific">Alkalicoccobacillus murimartini</name>
    <dbReference type="NCBI Taxonomy" id="171685"/>
    <lineage>
        <taxon>Bacteria</taxon>
        <taxon>Bacillati</taxon>
        <taxon>Bacillota</taxon>
        <taxon>Bacilli</taxon>
        <taxon>Bacillales</taxon>
        <taxon>Bacillaceae</taxon>
        <taxon>Alkalicoccobacillus</taxon>
    </lineage>
</organism>
<dbReference type="SUPFAM" id="SSF53697">
    <property type="entry name" value="SIS domain"/>
    <property type="match status" value="1"/>
</dbReference>
<dbReference type="Proteomes" id="UP001225034">
    <property type="component" value="Unassembled WGS sequence"/>
</dbReference>
<dbReference type="InterPro" id="IPR046348">
    <property type="entry name" value="SIS_dom_sf"/>
</dbReference>
<dbReference type="InterPro" id="IPR019676">
    <property type="entry name" value="DUF2529"/>
</dbReference>
<dbReference type="Pfam" id="PF10740">
    <property type="entry name" value="DUF2529"/>
    <property type="match status" value="1"/>
</dbReference>
<reference evidence="2 3" key="1">
    <citation type="submission" date="2023-07" db="EMBL/GenBank/DDBJ databases">
        <title>Genomic Encyclopedia of Type Strains, Phase IV (KMG-IV): sequencing the most valuable type-strain genomes for metagenomic binning, comparative biology and taxonomic classification.</title>
        <authorList>
            <person name="Goeker M."/>
        </authorList>
    </citation>
    <scope>NUCLEOTIDE SEQUENCE [LARGE SCALE GENOMIC DNA]</scope>
    <source>
        <strain evidence="2 3">DSM 19154</strain>
    </source>
</reference>
<feature type="domain" description="DUF2529" evidence="1">
    <location>
        <begin position="1"/>
        <end position="169"/>
    </location>
</feature>
<dbReference type="Gene3D" id="3.40.50.10490">
    <property type="entry name" value="Glucose-6-phosphate isomerase like protein, domain 1"/>
    <property type="match status" value="1"/>
</dbReference>
<keyword evidence="3" id="KW-1185">Reference proteome</keyword>
<keyword evidence="2" id="KW-0413">Isomerase</keyword>